<dbReference type="RefSeq" id="WP_109939432.1">
    <property type="nucleotide sequence ID" value="NZ_CP176366.1"/>
</dbReference>
<dbReference type="EMBL" id="QGMZ01000006">
    <property type="protein sequence ID" value="PWR75854.1"/>
    <property type="molecule type" value="Genomic_DNA"/>
</dbReference>
<sequence length="162" mass="18488">MDSHSYPQCRIVPIRMLQSDNAEKFLDGLSYIAGIRRVLVHGPGYLSKAPEKPSDYYTDQVPSPKMVKISEQDVNMHVLMGDVIVEAVDDKAIDKVADYCEEFFDDFSFQILVGKFIKTEPSLSDYISRDPQYNPYDQFFVGLADYHPPIEPMLIRPAYPDA</sequence>
<evidence type="ECO:0000313" key="3">
    <source>
        <dbReference type="Proteomes" id="UP000245934"/>
    </source>
</evidence>
<dbReference type="OrthoDB" id="379502at2157"/>
<gene>
    <name evidence="2" type="ORF">DLD82_01970</name>
</gene>
<dbReference type="Pfam" id="PF02505">
    <property type="entry name" value="MCR_D"/>
    <property type="match status" value="1"/>
</dbReference>
<accession>A0A2V2N713</accession>
<dbReference type="InterPro" id="IPR003901">
    <property type="entry name" value="Me_CoM_Rdtase_D"/>
</dbReference>
<evidence type="ECO:0008006" key="4">
    <source>
        <dbReference type="Google" id="ProtNLM"/>
    </source>
</evidence>
<name>A0A2V2N713_9EURY</name>
<protein>
    <recommendedName>
        <fullName evidence="4">Methyl-coenzyme M reductase operon protein D</fullName>
    </recommendedName>
</protein>
<dbReference type="Proteomes" id="UP000245934">
    <property type="component" value="Unassembled WGS sequence"/>
</dbReference>
<keyword evidence="3" id="KW-1185">Reference proteome</keyword>
<keyword evidence="1" id="KW-0484">Methanogenesis</keyword>
<dbReference type="AlphaFoldDB" id="A0A2V2N713"/>
<evidence type="ECO:0000256" key="1">
    <source>
        <dbReference type="ARBA" id="ARBA00022994"/>
    </source>
</evidence>
<reference evidence="2 3" key="1">
    <citation type="submission" date="2018-05" db="EMBL/GenBank/DDBJ databases">
        <title>Draft genome of Methanospirillum stamsii Pt1.</title>
        <authorList>
            <person name="Dueholm M.S."/>
            <person name="Nielsen P.H."/>
            <person name="Bakmann L.F."/>
            <person name="Otzen D.E."/>
        </authorList>
    </citation>
    <scope>NUCLEOTIDE SEQUENCE [LARGE SCALE GENOMIC DNA]</scope>
    <source>
        <strain evidence="2 3">Pt1</strain>
    </source>
</reference>
<evidence type="ECO:0000313" key="2">
    <source>
        <dbReference type="EMBL" id="PWR75854.1"/>
    </source>
</evidence>
<dbReference type="GO" id="GO:0015948">
    <property type="term" value="P:methanogenesis"/>
    <property type="evidence" value="ECO:0007669"/>
    <property type="project" value="UniProtKB-KW"/>
</dbReference>
<comment type="caution">
    <text evidence="2">The sequence shown here is derived from an EMBL/GenBank/DDBJ whole genome shotgun (WGS) entry which is preliminary data.</text>
</comment>
<proteinExistence type="predicted"/>
<organism evidence="2 3">
    <name type="scientific">Methanospirillum stamsii</name>
    <dbReference type="NCBI Taxonomy" id="1277351"/>
    <lineage>
        <taxon>Archaea</taxon>
        <taxon>Methanobacteriati</taxon>
        <taxon>Methanobacteriota</taxon>
        <taxon>Stenosarchaea group</taxon>
        <taxon>Methanomicrobia</taxon>
        <taxon>Methanomicrobiales</taxon>
        <taxon>Methanospirillaceae</taxon>
        <taxon>Methanospirillum</taxon>
    </lineage>
</organism>
<dbReference type="GeneID" id="97611470"/>